<evidence type="ECO:0000256" key="1">
    <source>
        <dbReference type="SAM" id="MobiDB-lite"/>
    </source>
</evidence>
<sequence>MVSLLAPKDPIQALLACTGPILFNSPIDGRASADGYYPISRDDLTREYFEHSWRARKDDETFGDPLVRAMTLALSRDATFFRVDDLKLALSMDDTSSPLIFSAKSYFINQAFHSTGGEAGGQSGFDPREAPSEEWMKLSGIDRFPGCVVLALDGRTSGDGGIKTLADMFSLAGLSASPWLQPLLSNTNVTLTKPGAGTPRNAMWFLPGNEFTSCFRLEGSVDLKTSFGGFIQKYLSSWEDKIPAMPVVAKRTVVPAFNTVEKYYDNVGELTLGVELDVGVTRGLGVYASIMEDCVTFMLVSYSPAVGWAALKDWLKKNCEGIMGSFSKLEEDLTSLSTGRKQAASATDDPGSQQQPSTDSNLNGIFWRKLSVTISDEGIHAASIDLEASIPFLVPQGKHAVFNLSFTWEPGMYEFHCSFAGQPPSPSKRVPIQYHFDYERWTHLTPLVKSEPVMSLKYLDPSNELTIPHGVPSEISSLDLSISNTALHFSTQLQSALPPPSPLNADASTLPILRLDRVFLSLDATIDYSSPQTKFSVLLDGTVALKTRYRSDPPFYLAAFIGYTSSPSSWSFRATAANLPMAALYSLFVGGAEQSAVVNMLRAIQLRELSLGYEFTSGAASEVRFEALMGVAGLETAVTFCRSSKTEWSFSATLLPQEAREEEERKMMLGGAVRDLLGEGVVGLLPEVVQGTELLFSGSSERDRFGVVCTRHNDPPRLVFGAELCFGAVQLHFAQVADVTERKATTDAEGKTVKPPSPMVKRVVRVALGLPSIGREFPLIGKLDLPCDEVEFVWASKDVTAEDLNTINAKVDFLTRHPIVMREGDDVLAKGLHFRLLDHGHVLIDHAFSESKAATTETPAPAAGGESGKERDKPAPVTPARGGTEARGKTAPATEAATMAPLKKQKGGLKISGIGLSFDAGVLEIHLDARVSIGPIEAGIRGLAVIFNLSKARGLHDLLKCDVDVRIDGFDMAFDRPPVMLAGALYHARSAQAEVYNGGVAISLRKFSIAALGQYAQVAAKHPDPAYDSFFVYARMEGTLFTVGWAEITGLIAAFGYNSRLRLPDMDSLPSYPFLSGFNSPGGYSLEHTLSSLTGPAGWVTPSMGSLWLAAGVLMRACQTLDIQAVATLALGPDQGEVGLLARAQACLPRGSKPDDALMLIDLSLMGKLDFLHGEFSVQGAIIPTSFILNKNCRPSGEFAVKSWFGDNPHAGDWVVSFGGYHPSFRRPDHYPNPARLRISWAISSNLSVTGEAYAAVTPGAIMAGALLHACFQLGGLTAWFDAHADFLINLKPLHYEAEVAVSAGISYEIRVWFIRTKISVELGATLSLAGPPLGGTVHFDVAIFSFDVHFGDSTRGQPPALGLADFLDLVLTEFAPAESTTKNSPASIKDMYNKAHTLSLTSGRVVDAGGPSPSEADGPPSSSDPWTVRSNDFHFQVRSPVPITTASITSPSPTTPPATSAVNISSRPMHLPSTQSLTSTFSVSVRRTNDINSTESLPFRLAAPLWSPLPSNHWGAYSPTPDSYLDPARSAPTVTHLVGLSVLPPEPKAAESSLPVSATAVAGEPHSTLHVVPLPAPTGTGRYLGRKGEKVKAKLQWERVKAAMEPGGAMIERGEVLREFLEFVVPVTEQERKDGFVGVMGEGPETGVWKAMGERETVRSGFRRIGAGKPRVVLQEPRRFYRCPPMVFCG</sequence>
<feature type="compositionally biased region" description="Low complexity" evidence="1">
    <location>
        <begin position="853"/>
        <end position="864"/>
    </location>
</feature>
<dbReference type="EMBL" id="MU855769">
    <property type="protein sequence ID" value="KAK3899561.1"/>
    <property type="molecule type" value="Genomic_DNA"/>
</dbReference>
<feature type="compositionally biased region" description="Polar residues" evidence="1">
    <location>
        <begin position="1421"/>
        <end position="1430"/>
    </location>
</feature>
<comment type="caution">
    <text evidence="3">The sequence shown here is derived from an EMBL/GenBank/DDBJ whole genome shotgun (WGS) entry which is preliminary data.</text>
</comment>
<dbReference type="Proteomes" id="UP001303889">
    <property type="component" value="Unassembled WGS sequence"/>
</dbReference>
<name>A0AAN6MG86_9PEZI</name>
<reference evidence="3" key="2">
    <citation type="submission" date="2023-05" db="EMBL/GenBank/DDBJ databases">
        <authorList>
            <consortium name="Lawrence Berkeley National Laboratory"/>
            <person name="Steindorff A."/>
            <person name="Hensen N."/>
            <person name="Bonometti L."/>
            <person name="Westerberg I."/>
            <person name="Brannstrom I.O."/>
            <person name="Guillou S."/>
            <person name="Cros-Aarteil S."/>
            <person name="Calhoun S."/>
            <person name="Haridas S."/>
            <person name="Kuo A."/>
            <person name="Mondo S."/>
            <person name="Pangilinan J."/>
            <person name="Riley R."/>
            <person name="Labutti K."/>
            <person name="Andreopoulos B."/>
            <person name="Lipzen A."/>
            <person name="Chen C."/>
            <person name="Yanf M."/>
            <person name="Daum C."/>
            <person name="Ng V."/>
            <person name="Clum A."/>
            <person name="Ohm R."/>
            <person name="Martin F."/>
            <person name="Silar P."/>
            <person name="Natvig D."/>
            <person name="Lalanne C."/>
            <person name="Gautier V."/>
            <person name="Ament-Velasquez S.L."/>
            <person name="Kruys A."/>
            <person name="Hutchinson M.I."/>
            <person name="Powell A.J."/>
            <person name="Barry K."/>
            <person name="Miller A.N."/>
            <person name="Grigoriev I.V."/>
            <person name="Debuchy R."/>
            <person name="Gladieux P."/>
            <person name="Thoren M.H."/>
            <person name="Johannesson H."/>
        </authorList>
    </citation>
    <scope>NUCLEOTIDE SEQUENCE</scope>
    <source>
        <strain evidence="3">CBS 103.79</strain>
    </source>
</reference>
<feature type="region of interest" description="Disordered" evidence="1">
    <location>
        <begin position="338"/>
        <end position="360"/>
    </location>
</feature>
<evidence type="ECO:0000313" key="3">
    <source>
        <dbReference type="EMBL" id="KAK3899561.1"/>
    </source>
</evidence>
<feature type="domain" description="DUF6603" evidence="2">
    <location>
        <begin position="902"/>
        <end position="1438"/>
    </location>
</feature>
<feature type="compositionally biased region" description="Low complexity" evidence="1">
    <location>
        <begin position="1445"/>
        <end position="1463"/>
    </location>
</feature>
<feature type="region of interest" description="Disordered" evidence="1">
    <location>
        <begin position="1404"/>
        <end position="1430"/>
    </location>
</feature>
<evidence type="ECO:0000313" key="4">
    <source>
        <dbReference type="Proteomes" id="UP001303889"/>
    </source>
</evidence>
<reference evidence="3" key="1">
    <citation type="journal article" date="2023" name="Mol. Phylogenet. Evol.">
        <title>Genome-scale phylogeny and comparative genomics of the fungal order Sordariales.</title>
        <authorList>
            <person name="Hensen N."/>
            <person name="Bonometti L."/>
            <person name="Westerberg I."/>
            <person name="Brannstrom I.O."/>
            <person name="Guillou S."/>
            <person name="Cros-Aarteil S."/>
            <person name="Calhoun S."/>
            <person name="Haridas S."/>
            <person name="Kuo A."/>
            <person name="Mondo S."/>
            <person name="Pangilinan J."/>
            <person name="Riley R."/>
            <person name="LaButti K."/>
            <person name="Andreopoulos B."/>
            <person name="Lipzen A."/>
            <person name="Chen C."/>
            <person name="Yan M."/>
            <person name="Daum C."/>
            <person name="Ng V."/>
            <person name="Clum A."/>
            <person name="Steindorff A."/>
            <person name="Ohm R.A."/>
            <person name="Martin F."/>
            <person name="Silar P."/>
            <person name="Natvig D.O."/>
            <person name="Lalanne C."/>
            <person name="Gautier V."/>
            <person name="Ament-Velasquez S.L."/>
            <person name="Kruys A."/>
            <person name="Hutchinson M.I."/>
            <person name="Powell A.J."/>
            <person name="Barry K."/>
            <person name="Miller A.N."/>
            <person name="Grigoriev I.V."/>
            <person name="Debuchy R."/>
            <person name="Gladieux P."/>
            <person name="Hiltunen Thoren M."/>
            <person name="Johannesson H."/>
        </authorList>
    </citation>
    <scope>NUCLEOTIDE SEQUENCE</scope>
    <source>
        <strain evidence="3">CBS 103.79</strain>
    </source>
</reference>
<feature type="compositionally biased region" description="Polar residues" evidence="1">
    <location>
        <begin position="350"/>
        <end position="360"/>
    </location>
</feature>
<gene>
    <name evidence="3" type="ORF">C8A05DRAFT_18020</name>
</gene>
<proteinExistence type="predicted"/>
<keyword evidence="4" id="KW-1185">Reference proteome</keyword>
<feature type="region of interest" description="Disordered" evidence="1">
    <location>
        <begin position="853"/>
        <end position="898"/>
    </location>
</feature>
<dbReference type="InterPro" id="IPR046538">
    <property type="entry name" value="DUF6603"/>
</dbReference>
<organism evidence="3 4">
    <name type="scientific">Staphylotrichum tortipilum</name>
    <dbReference type="NCBI Taxonomy" id="2831512"/>
    <lineage>
        <taxon>Eukaryota</taxon>
        <taxon>Fungi</taxon>
        <taxon>Dikarya</taxon>
        <taxon>Ascomycota</taxon>
        <taxon>Pezizomycotina</taxon>
        <taxon>Sordariomycetes</taxon>
        <taxon>Sordariomycetidae</taxon>
        <taxon>Sordariales</taxon>
        <taxon>Chaetomiaceae</taxon>
        <taxon>Staphylotrichum</taxon>
    </lineage>
</organism>
<accession>A0AAN6MG86</accession>
<dbReference type="Pfam" id="PF20248">
    <property type="entry name" value="DUF6603"/>
    <property type="match status" value="1"/>
</dbReference>
<protein>
    <recommendedName>
        <fullName evidence="2">DUF6603 domain-containing protein</fullName>
    </recommendedName>
</protein>
<feature type="region of interest" description="Disordered" evidence="1">
    <location>
        <begin position="1445"/>
        <end position="1474"/>
    </location>
</feature>
<evidence type="ECO:0000259" key="2">
    <source>
        <dbReference type="Pfam" id="PF20248"/>
    </source>
</evidence>